<keyword evidence="3" id="KW-0804">Transcription</keyword>
<dbReference type="Proteomes" id="UP001553161">
    <property type="component" value="Unassembled WGS sequence"/>
</dbReference>
<gene>
    <name evidence="5" type="ORF">AB0T83_09395</name>
</gene>
<dbReference type="Gene3D" id="1.10.260.40">
    <property type="entry name" value="lambda repressor-like DNA-binding domains"/>
    <property type="match status" value="1"/>
</dbReference>
<dbReference type="InterPro" id="IPR028082">
    <property type="entry name" value="Peripla_BP_I"/>
</dbReference>
<dbReference type="PROSITE" id="PS50932">
    <property type="entry name" value="HTH_LACI_2"/>
    <property type="match status" value="1"/>
</dbReference>
<organism evidence="5 6">
    <name type="scientific">Meridianimarinicoccus marinus</name>
    <dbReference type="NCBI Taxonomy" id="3231483"/>
    <lineage>
        <taxon>Bacteria</taxon>
        <taxon>Pseudomonadati</taxon>
        <taxon>Pseudomonadota</taxon>
        <taxon>Alphaproteobacteria</taxon>
        <taxon>Rhodobacterales</taxon>
        <taxon>Paracoccaceae</taxon>
        <taxon>Meridianimarinicoccus</taxon>
    </lineage>
</organism>
<dbReference type="SUPFAM" id="SSF53822">
    <property type="entry name" value="Periplasmic binding protein-like I"/>
    <property type="match status" value="1"/>
</dbReference>
<dbReference type="RefSeq" id="WP_366192782.1">
    <property type="nucleotide sequence ID" value="NZ_JBFBVU010000009.1"/>
</dbReference>
<dbReference type="PANTHER" id="PTHR30146:SF109">
    <property type="entry name" value="HTH-TYPE TRANSCRIPTIONAL REGULATOR GALS"/>
    <property type="match status" value="1"/>
</dbReference>
<dbReference type="Gene3D" id="3.40.50.2300">
    <property type="match status" value="2"/>
</dbReference>
<protein>
    <submittedName>
        <fullName evidence="5">LacI family DNA-binding transcriptional regulator</fullName>
    </submittedName>
</protein>
<name>A0ABV3L5Y6_9RHOB</name>
<evidence type="ECO:0000313" key="6">
    <source>
        <dbReference type="Proteomes" id="UP001553161"/>
    </source>
</evidence>
<evidence type="ECO:0000259" key="4">
    <source>
        <dbReference type="PROSITE" id="PS50932"/>
    </source>
</evidence>
<dbReference type="EMBL" id="JBFBVU010000009">
    <property type="protein sequence ID" value="MEV8466992.1"/>
    <property type="molecule type" value="Genomic_DNA"/>
</dbReference>
<dbReference type="Pfam" id="PF13377">
    <property type="entry name" value="Peripla_BP_3"/>
    <property type="match status" value="1"/>
</dbReference>
<keyword evidence="6" id="KW-1185">Reference proteome</keyword>
<accession>A0ABV3L5Y6</accession>
<reference evidence="5 6" key="1">
    <citation type="submission" date="2024-07" db="EMBL/GenBank/DDBJ databases">
        <authorList>
            <person name="Kang M."/>
        </authorList>
    </citation>
    <scope>NUCLEOTIDE SEQUENCE [LARGE SCALE GENOMIC DNA]</scope>
    <source>
        <strain evidence="5 6">DFM31</strain>
    </source>
</reference>
<dbReference type="Pfam" id="PF00356">
    <property type="entry name" value="LacI"/>
    <property type="match status" value="1"/>
</dbReference>
<dbReference type="InterPro" id="IPR000843">
    <property type="entry name" value="HTH_LacI"/>
</dbReference>
<evidence type="ECO:0000256" key="1">
    <source>
        <dbReference type="ARBA" id="ARBA00023015"/>
    </source>
</evidence>
<dbReference type="SMART" id="SM00354">
    <property type="entry name" value="HTH_LACI"/>
    <property type="match status" value="1"/>
</dbReference>
<feature type="domain" description="HTH lacI-type" evidence="4">
    <location>
        <begin position="6"/>
        <end position="60"/>
    </location>
</feature>
<evidence type="ECO:0000256" key="3">
    <source>
        <dbReference type="ARBA" id="ARBA00023163"/>
    </source>
</evidence>
<comment type="caution">
    <text evidence="5">The sequence shown here is derived from an EMBL/GenBank/DDBJ whole genome shotgun (WGS) entry which is preliminary data.</text>
</comment>
<evidence type="ECO:0000256" key="2">
    <source>
        <dbReference type="ARBA" id="ARBA00023125"/>
    </source>
</evidence>
<keyword evidence="1" id="KW-0805">Transcription regulation</keyword>
<keyword evidence="2 5" id="KW-0238">DNA-binding</keyword>
<dbReference type="PANTHER" id="PTHR30146">
    <property type="entry name" value="LACI-RELATED TRANSCRIPTIONAL REPRESSOR"/>
    <property type="match status" value="1"/>
</dbReference>
<sequence length="334" mass="36135">MQKKRVSIKEVAEHAGVSAATVSLVLNDKGSISDKTRKQVRKSAKELGFILNKSASRLRSGQSLLIGLVVNDISNPFFAELSANVETEAANAGYLSVIASTQDNVETQKFVIETMIGQGVAGLIISSATGSDEADFEVIRKHGIPYVLCVRELPGYAADFIGFDNFQAGVMAGEHILDRGYRDIAFVGGFADNTNRISRREGVKYAMRRRDPDLALVRDLVGPATRQYGHDATLELLAQSPDTSAIVCINDYVAIGAYAALKEKGREVGADVAVIGFDNVPESAAWNPPLTTVELFPRSIGSRAAKALVEKIRDNQRPPERIYLAPKLVVRDSA</sequence>
<evidence type="ECO:0000313" key="5">
    <source>
        <dbReference type="EMBL" id="MEV8466992.1"/>
    </source>
</evidence>
<dbReference type="PROSITE" id="PS00356">
    <property type="entry name" value="HTH_LACI_1"/>
    <property type="match status" value="1"/>
</dbReference>
<dbReference type="SUPFAM" id="SSF47413">
    <property type="entry name" value="lambda repressor-like DNA-binding domains"/>
    <property type="match status" value="1"/>
</dbReference>
<dbReference type="GO" id="GO:0003677">
    <property type="term" value="F:DNA binding"/>
    <property type="evidence" value="ECO:0007669"/>
    <property type="project" value="UniProtKB-KW"/>
</dbReference>
<dbReference type="InterPro" id="IPR046335">
    <property type="entry name" value="LacI/GalR-like_sensor"/>
</dbReference>
<dbReference type="CDD" id="cd06289">
    <property type="entry name" value="PBP1_MalI-like"/>
    <property type="match status" value="1"/>
</dbReference>
<dbReference type="InterPro" id="IPR010982">
    <property type="entry name" value="Lambda_DNA-bd_dom_sf"/>
</dbReference>
<proteinExistence type="predicted"/>
<dbReference type="CDD" id="cd01392">
    <property type="entry name" value="HTH_LacI"/>
    <property type="match status" value="1"/>
</dbReference>